<dbReference type="PROSITE" id="PS00233">
    <property type="entry name" value="CHIT_BIND_RR_1"/>
    <property type="match status" value="1"/>
</dbReference>
<sequence length="322" mass="32627">MFNIFTRLNVKIPYQDGGRIGPVKGPKVARAVGATPPLRLYKLVHHPSSTRNSTIKANMAFKLVVFAAFVAVARAGAPLGYASYAAPAVGYAAPAVGYAHAAPAVSYAHAAPAVSYAHAAPAVSYAAPAIAKYAAAPVAYAAPAIAKVAAPVAYAAPVAKAVVAEAYAPAHYDFGYAVSDPHTGDSKSQQESRRGDVVQGSYSLVDPDGTKRTVEYTADPHNGFNAVVHREGLAVKAVAPVAKVAAPVAYAAPIAKVAAPVAYAAPVAHAAYAAPVAHAAYAAPAYAKVAAAPAFAAYAAPAVAKYAAPALSYAAHAPAYYH</sequence>
<dbReference type="EMBL" id="JALNTZ010000006">
    <property type="protein sequence ID" value="KAJ3648037.1"/>
    <property type="molecule type" value="Genomic_DNA"/>
</dbReference>
<name>A0AA38M9V1_9CUCU</name>
<dbReference type="PANTHER" id="PTHR12236">
    <property type="entry name" value="STRUCTURAL CONTITUENT OF CUTICLE"/>
    <property type="match status" value="1"/>
</dbReference>
<evidence type="ECO:0000256" key="2">
    <source>
        <dbReference type="PROSITE-ProRule" id="PRU00497"/>
    </source>
</evidence>
<dbReference type="GO" id="GO:0031012">
    <property type="term" value="C:extracellular matrix"/>
    <property type="evidence" value="ECO:0007669"/>
    <property type="project" value="TreeGrafter"/>
</dbReference>
<dbReference type="InterPro" id="IPR000618">
    <property type="entry name" value="Insect_cuticle"/>
</dbReference>
<proteinExistence type="predicted"/>
<dbReference type="InterPro" id="IPR051217">
    <property type="entry name" value="Insect_Cuticle_Struc_Prot"/>
</dbReference>
<evidence type="ECO:0000313" key="4">
    <source>
        <dbReference type="EMBL" id="KAJ3648037.1"/>
    </source>
</evidence>
<reference evidence="4" key="1">
    <citation type="journal article" date="2023" name="G3 (Bethesda)">
        <title>Whole genome assemblies of Zophobas morio and Tenebrio molitor.</title>
        <authorList>
            <person name="Kaur S."/>
            <person name="Stinson S.A."/>
            <person name="diCenzo G.C."/>
        </authorList>
    </citation>
    <scope>NUCLEOTIDE SEQUENCE</scope>
    <source>
        <strain evidence="4">QUZm001</strain>
    </source>
</reference>
<dbReference type="AlphaFoldDB" id="A0AA38M9V1"/>
<evidence type="ECO:0008006" key="6">
    <source>
        <dbReference type="Google" id="ProtNLM"/>
    </source>
</evidence>
<dbReference type="Pfam" id="PF00379">
    <property type="entry name" value="Chitin_bind_4"/>
    <property type="match status" value="1"/>
</dbReference>
<gene>
    <name evidence="4" type="ORF">Zmor_019873</name>
</gene>
<comment type="caution">
    <text evidence="4">The sequence shown here is derived from an EMBL/GenBank/DDBJ whole genome shotgun (WGS) entry which is preliminary data.</text>
</comment>
<dbReference type="PANTHER" id="PTHR12236:SF75">
    <property type="entry name" value="CUTICULAR PROTEIN 62BB, ISOFORM A"/>
    <property type="match status" value="1"/>
</dbReference>
<dbReference type="Proteomes" id="UP001168821">
    <property type="component" value="Unassembled WGS sequence"/>
</dbReference>
<protein>
    <recommendedName>
        <fullName evidence="6">Cuticle protein</fullName>
    </recommendedName>
</protein>
<dbReference type="PROSITE" id="PS51155">
    <property type="entry name" value="CHIT_BIND_RR_2"/>
    <property type="match status" value="1"/>
</dbReference>
<dbReference type="GO" id="GO:0042302">
    <property type="term" value="F:structural constituent of cuticle"/>
    <property type="evidence" value="ECO:0007669"/>
    <property type="project" value="UniProtKB-UniRule"/>
</dbReference>
<keyword evidence="1 2" id="KW-0193">Cuticle</keyword>
<evidence type="ECO:0000256" key="3">
    <source>
        <dbReference type="SAM" id="MobiDB-lite"/>
    </source>
</evidence>
<keyword evidence="5" id="KW-1185">Reference proteome</keyword>
<dbReference type="InterPro" id="IPR031311">
    <property type="entry name" value="CHIT_BIND_RR_consensus"/>
</dbReference>
<evidence type="ECO:0000256" key="1">
    <source>
        <dbReference type="ARBA" id="ARBA00022460"/>
    </source>
</evidence>
<feature type="compositionally biased region" description="Basic and acidic residues" evidence="3">
    <location>
        <begin position="182"/>
        <end position="196"/>
    </location>
</feature>
<organism evidence="4 5">
    <name type="scientific">Zophobas morio</name>
    <dbReference type="NCBI Taxonomy" id="2755281"/>
    <lineage>
        <taxon>Eukaryota</taxon>
        <taxon>Metazoa</taxon>
        <taxon>Ecdysozoa</taxon>
        <taxon>Arthropoda</taxon>
        <taxon>Hexapoda</taxon>
        <taxon>Insecta</taxon>
        <taxon>Pterygota</taxon>
        <taxon>Neoptera</taxon>
        <taxon>Endopterygota</taxon>
        <taxon>Coleoptera</taxon>
        <taxon>Polyphaga</taxon>
        <taxon>Cucujiformia</taxon>
        <taxon>Tenebrionidae</taxon>
        <taxon>Zophobas</taxon>
    </lineage>
</organism>
<accession>A0AA38M9V1</accession>
<feature type="region of interest" description="Disordered" evidence="3">
    <location>
        <begin position="181"/>
        <end position="211"/>
    </location>
</feature>
<evidence type="ECO:0000313" key="5">
    <source>
        <dbReference type="Proteomes" id="UP001168821"/>
    </source>
</evidence>
<dbReference type="PRINTS" id="PR00947">
    <property type="entry name" value="CUTICLE"/>
</dbReference>
<dbReference type="GO" id="GO:0005615">
    <property type="term" value="C:extracellular space"/>
    <property type="evidence" value="ECO:0007669"/>
    <property type="project" value="TreeGrafter"/>
</dbReference>